<accession>A0A5J4NS52</accession>
<protein>
    <submittedName>
        <fullName evidence="7">Regulator of nonsense transcripts 3</fullName>
    </submittedName>
</protein>
<feature type="compositionally biased region" description="Basic and acidic residues" evidence="5">
    <location>
        <begin position="356"/>
        <end position="365"/>
    </location>
</feature>
<dbReference type="InterPro" id="IPR035979">
    <property type="entry name" value="RBD_domain_sf"/>
</dbReference>
<comment type="subcellular location">
    <subcellularLocation>
        <location evidence="1">Nucleus</location>
    </subcellularLocation>
</comment>
<feature type="compositionally biased region" description="Low complexity" evidence="5">
    <location>
        <begin position="296"/>
        <end position="320"/>
    </location>
</feature>
<evidence type="ECO:0000313" key="8">
    <source>
        <dbReference type="Proteomes" id="UP000324629"/>
    </source>
</evidence>
<dbReference type="Proteomes" id="UP000324629">
    <property type="component" value="Unassembled WGS sequence"/>
</dbReference>
<dbReference type="GO" id="GO:0005730">
    <property type="term" value="C:nucleolus"/>
    <property type="evidence" value="ECO:0007669"/>
    <property type="project" value="TreeGrafter"/>
</dbReference>
<dbReference type="Gene3D" id="3.30.70.330">
    <property type="match status" value="1"/>
</dbReference>
<dbReference type="Pfam" id="PF03467">
    <property type="entry name" value="Smg4_UPF3"/>
    <property type="match status" value="1"/>
</dbReference>
<reference evidence="7 8" key="1">
    <citation type="journal article" date="2019" name="Gigascience">
        <title>Whole-genome sequence of the oriental lung fluke Paragonimus westermani.</title>
        <authorList>
            <person name="Oey H."/>
            <person name="Zakrzewski M."/>
            <person name="Narain K."/>
            <person name="Devi K.R."/>
            <person name="Agatsuma T."/>
            <person name="Nawaratna S."/>
            <person name="Gobert G.N."/>
            <person name="Jones M.K."/>
            <person name="Ragan M.A."/>
            <person name="McManus D.P."/>
            <person name="Krause L."/>
        </authorList>
    </citation>
    <scope>NUCLEOTIDE SEQUENCE [LARGE SCALE GENOMIC DNA]</scope>
    <source>
        <strain evidence="7 8">IND2009</strain>
    </source>
</reference>
<dbReference type="SUPFAM" id="SSF54928">
    <property type="entry name" value="RNA-binding domain, RBD"/>
    <property type="match status" value="1"/>
</dbReference>
<dbReference type="PANTHER" id="PTHR13112:SF0">
    <property type="entry name" value="FI21285P1"/>
    <property type="match status" value="1"/>
</dbReference>
<dbReference type="GO" id="GO:0000184">
    <property type="term" value="P:nuclear-transcribed mRNA catabolic process, nonsense-mediated decay"/>
    <property type="evidence" value="ECO:0007669"/>
    <property type="project" value="UniProtKB-KW"/>
</dbReference>
<dbReference type="CDD" id="cd12455">
    <property type="entry name" value="RRM_like_Smg4_UPF3"/>
    <property type="match status" value="1"/>
</dbReference>
<dbReference type="InterPro" id="IPR012677">
    <property type="entry name" value="Nucleotide-bd_a/b_plait_sf"/>
</dbReference>
<sequence length="590" mass="65848">MKNFPTKVVIRRLPPKLQEADFLQIVDPLPPHSYFRFCTPDPTLGNLGMCRAYITFQDLDALFAFKERFDNYVFVDSEGNESLALVEFAVYQVPANVKDGKKTEQVDKKQGTLHEDPEFISFLKTLQSSVNNTEPNETSTKKTPWEATLEEIQARASASDKSHEITPLLAYLEKKRKDEDVAHHKKKFKRFGNPRKELRGEQQIRAPPTSNRRDVKRGSAVSHSGTPHGKVNDEIVGADVKPSDETKPKPSFDMEEFPAVQKKTQPSNGSVSAFGLDRPSVWGANSSKIKGDAKNTDSSLPSKPTPPTSSNISKPSTPTTLETDILKHESDRDPPPQAPNRTRTAMDDNPPGFKFRSNELKRSESPQDASHPDLGSQSRDSGYRGRRATYYPSRSQSSGSDRPQKSMKSTRGRRDSDSGSLTGNAAGDVGPSVEPDLEPSIRLQGGRGWRGRGSSESHSTYFRGVDTKTSETRTTTMIPTLLIIRIIQAHVEVMQTSHPEAELPQEVLAAVLVGGTVLEAVGDRILEFRHHRRIIFKLFRSKSAEFCGCYITFLLELGALWQHLTISFVYFLRFLMLEQQGCTALTTRQS</sequence>
<keyword evidence="8" id="KW-1185">Reference proteome</keyword>
<keyword evidence="3" id="KW-0866">Nonsense-mediated mRNA decay</keyword>
<feature type="region of interest" description="Disordered" evidence="5">
    <location>
        <begin position="179"/>
        <end position="461"/>
    </location>
</feature>
<dbReference type="AlphaFoldDB" id="A0A5J4NS52"/>
<evidence type="ECO:0000256" key="4">
    <source>
        <dbReference type="ARBA" id="ARBA00023242"/>
    </source>
</evidence>
<organism evidence="7 8">
    <name type="scientific">Paragonimus westermani</name>
    <dbReference type="NCBI Taxonomy" id="34504"/>
    <lineage>
        <taxon>Eukaryota</taxon>
        <taxon>Metazoa</taxon>
        <taxon>Spiralia</taxon>
        <taxon>Lophotrochozoa</taxon>
        <taxon>Platyhelminthes</taxon>
        <taxon>Trematoda</taxon>
        <taxon>Digenea</taxon>
        <taxon>Plagiorchiida</taxon>
        <taxon>Troglotremata</taxon>
        <taxon>Troglotrematidae</taxon>
        <taxon>Paragonimus</taxon>
    </lineage>
</organism>
<evidence type="ECO:0000256" key="3">
    <source>
        <dbReference type="ARBA" id="ARBA00023161"/>
    </source>
</evidence>
<feature type="compositionally biased region" description="Basic and acidic residues" evidence="5">
    <location>
        <begin position="241"/>
        <end position="252"/>
    </location>
</feature>
<evidence type="ECO:0000256" key="5">
    <source>
        <dbReference type="SAM" id="MobiDB-lite"/>
    </source>
</evidence>
<dbReference type="InterPro" id="IPR005120">
    <property type="entry name" value="UPF3_dom"/>
</dbReference>
<dbReference type="InterPro" id="IPR039722">
    <property type="entry name" value="Upf3"/>
</dbReference>
<dbReference type="GO" id="GO:0003729">
    <property type="term" value="F:mRNA binding"/>
    <property type="evidence" value="ECO:0007669"/>
    <property type="project" value="TreeGrafter"/>
</dbReference>
<keyword evidence="4" id="KW-0539">Nucleus</keyword>
<dbReference type="PANTHER" id="PTHR13112">
    <property type="entry name" value="UPF3 REGULATOR OF NONSENSE TRANSCRIPTS-LIKE PROTEIN"/>
    <property type="match status" value="1"/>
</dbReference>
<evidence type="ECO:0000259" key="6">
    <source>
        <dbReference type="Pfam" id="PF03467"/>
    </source>
</evidence>
<evidence type="ECO:0000313" key="7">
    <source>
        <dbReference type="EMBL" id="KAA3678517.1"/>
    </source>
</evidence>
<evidence type="ECO:0000256" key="1">
    <source>
        <dbReference type="ARBA" id="ARBA00004123"/>
    </source>
</evidence>
<feature type="compositionally biased region" description="Basic residues" evidence="5">
    <location>
        <begin position="183"/>
        <end position="193"/>
    </location>
</feature>
<feature type="compositionally biased region" description="Polar residues" evidence="5">
    <location>
        <begin position="392"/>
        <end position="409"/>
    </location>
</feature>
<dbReference type="EMBL" id="QNGE01001074">
    <property type="protein sequence ID" value="KAA3678517.1"/>
    <property type="molecule type" value="Genomic_DNA"/>
</dbReference>
<comment type="similarity">
    <text evidence="2">Belongs to the RENT3 family.</text>
</comment>
<evidence type="ECO:0000256" key="2">
    <source>
        <dbReference type="ARBA" id="ARBA00005991"/>
    </source>
</evidence>
<feature type="compositionally biased region" description="Basic and acidic residues" evidence="5">
    <location>
        <begin position="324"/>
        <end position="334"/>
    </location>
</feature>
<gene>
    <name evidence="7" type="ORF">DEA37_0013324</name>
</gene>
<dbReference type="GO" id="GO:0005737">
    <property type="term" value="C:cytoplasm"/>
    <property type="evidence" value="ECO:0007669"/>
    <property type="project" value="TreeGrafter"/>
</dbReference>
<feature type="domain" description="UPF3" evidence="6">
    <location>
        <begin position="5"/>
        <end position="177"/>
    </location>
</feature>
<name>A0A5J4NS52_9TREM</name>
<comment type="caution">
    <text evidence="7">The sequence shown here is derived from an EMBL/GenBank/DDBJ whole genome shotgun (WGS) entry which is preliminary data.</text>
</comment>
<feature type="compositionally biased region" description="Polar residues" evidence="5">
    <location>
        <begin position="262"/>
        <end position="271"/>
    </location>
</feature>
<proteinExistence type="inferred from homology"/>
<dbReference type="GO" id="GO:0045727">
    <property type="term" value="P:positive regulation of translation"/>
    <property type="evidence" value="ECO:0007669"/>
    <property type="project" value="TreeGrafter"/>
</dbReference>